<protein>
    <submittedName>
        <fullName evidence="1">Uncharacterized protein</fullName>
    </submittedName>
</protein>
<sequence length="26" mass="2977">MAILRGVDDRLLNSCLKSRRKGQYSP</sequence>
<dbReference type="EMBL" id="JAAIUW010000010">
    <property type="protein sequence ID" value="KAF7813506.1"/>
    <property type="molecule type" value="Genomic_DNA"/>
</dbReference>
<dbReference type="AlphaFoldDB" id="A0A834T1E0"/>
<name>A0A834T1E0_9FABA</name>
<evidence type="ECO:0000313" key="2">
    <source>
        <dbReference type="Proteomes" id="UP000634136"/>
    </source>
</evidence>
<accession>A0A834T1E0</accession>
<reference evidence="1" key="1">
    <citation type="submission" date="2020-09" db="EMBL/GenBank/DDBJ databases">
        <title>Genome-Enabled Discovery of Anthraquinone Biosynthesis in Senna tora.</title>
        <authorList>
            <person name="Kang S.-H."/>
            <person name="Pandey R.P."/>
            <person name="Lee C.-M."/>
            <person name="Sim J.-S."/>
            <person name="Jeong J.-T."/>
            <person name="Choi B.-S."/>
            <person name="Jung M."/>
            <person name="Ginzburg D."/>
            <person name="Zhao K."/>
            <person name="Won S.Y."/>
            <person name="Oh T.-J."/>
            <person name="Yu Y."/>
            <person name="Kim N.-H."/>
            <person name="Lee O.R."/>
            <person name="Lee T.-H."/>
            <person name="Bashyal P."/>
            <person name="Kim T.-S."/>
            <person name="Lee W.-H."/>
            <person name="Kawkins C."/>
            <person name="Kim C.-K."/>
            <person name="Kim J.S."/>
            <person name="Ahn B.O."/>
            <person name="Rhee S.Y."/>
            <person name="Sohng J.K."/>
        </authorList>
    </citation>
    <scope>NUCLEOTIDE SEQUENCE</scope>
    <source>
        <tissue evidence="1">Leaf</tissue>
    </source>
</reference>
<gene>
    <name evidence="1" type="ORF">G2W53_034482</name>
</gene>
<keyword evidence="2" id="KW-1185">Reference proteome</keyword>
<proteinExistence type="predicted"/>
<comment type="caution">
    <text evidence="1">The sequence shown here is derived from an EMBL/GenBank/DDBJ whole genome shotgun (WGS) entry which is preliminary data.</text>
</comment>
<dbReference type="Proteomes" id="UP000634136">
    <property type="component" value="Unassembled WGS sequence"/>
</dbReference>
<organism evidence="1 2">
    <name type="scientific">Senna tora</name>
    <dbReference type="NCBI Taxonomy" id="362788"/>
    <lineage>
        <taxon>Eukaryota</taxon>
        <taxon>Viridiplantae</taxon>
        <taxon>Streptophyta</taxon>
        <taxon>Embryophyta</taxon>
        <taxon>Tracheophyta</taxon>
        <taxon>Spermatophyta</taxon>
        <taxon>Magnoliopsida</taxon>
        <taxon>eudicotyledons</taxon>
        <taxon>Gunneridae</taxon>
        <taxon>Pentapetalae</taxon>
        <taxon>rosids</taxon>
        <taxon>fabids</taxon>
        <taxon>Fabales</taxon>
        <taxon>Fabaceae</taxon>
        <taxon>Caesalpinioideae</taxon>
        <taxon>Cassia clade</taxon>
        <taxon>Senna</taxon>
    </lineage>
</organism>
<evidence type="ECO:0000313" key="1">
    <source>
        <dbReference type="EMBL" id="KAF7813506.1"/>
    </source>
</evidence>